<dbReference type="InterPro" id="IPR036045">
    <property type="entry name" value="Sec1-like_sf"/>
</dbReference>
<dbReference type="Gene3D" id="3.40.50.1910">
    <property type="match status" value="1"/>
</dbReference>
<reference evidence="4" key="3">
    <citation type="submission" date="2025-09" db="UniProtKB">
        <authorList>
            <consortium name="Ensembl"/>
        </authorList>
    </citation>
    <scope>IDENTIFICATION</scope>
</reference>
<dbReference type="FunFam" id="3.40.50.2060:FF:000001">
    <property type="entry name" value="syntaxin-binding protein 1 isoform X2"/>
    <property type="match status" value="1"/>
</dbReference>
<dbReference type="SUPFAM" id="SSF56815">
    <property type="entry name" value="Sec1/munc18-like (SM) proteins"/>
    <property type="match status" value="1"/>
</dbReference>
<dbReference type="InterPro" id="IPR043127">
    <property type="entry name" value="Sec-1-like_dom3a"/>
</dbReference>
<name>A0AAQ4PFI9_GASAC</name>
<dbReference type="Gene3D" id="3.90.830.10">
    <property type="entry name" value="Syntaxin Binding Protein 1, Chain A, domain 2"/>
    <property type="match status" value="2"/>
</dbReference>
<keyword evidence="2" id="KW-0813">Transport</keyword>
<dbReference type="Pfam" id="PF00995">
    <property type="entry name" value="Sec1"/>
    <property type="match status" value="2"/>
</dbReference>
<dbReference type="PIRSF" id="PIRSF005715">
    <property type="entry name" value="VPS45_Sec1"/>
    <property type="match status" value="1"/>
</dbReference>
<dbReference type="GeneTree" id="ENSGT00940000155127"/>
<evidence type="ECO:0000256" key="1">
    <source>
        <dbReference type="ARBA" id="ARBA00009884"/>
    </source>
</evidence>
<dbReference type="Gene3D" id="1.25.40.60">
    <property type="match status" value="1"/>
</dbReference>
<accession>A0AAQ4PFI9</accession>
<protein>
    <submittedName>
        <fullName evidence="4">Syntaxin binding protein 1a</fullName>
    </submittedName>
</protein>
<dbReference type="InterPro" id="IPR043154">
    <property type="entry name" value="Sec-1-like_dom1"/>
</dbReference>
<organism evidence="4 5">
    <name type="scientific">Gasterosteus aculeatus aculeatus</name>
    <name type="common">three-spined stickleback</name>
    <dbReference type="NCBI Taxonomy" id="481459"/>
    <lineage>
        <taxon>Eukaryota</taxon>
        <taxon>Metazoa</taxon>
        <taxon>Chordata</taxon>
        <taxon>Craniata</taxon>
        <taxon>Vertebrata</taxon>
        <taxon>Euteleostomi</taxon>
        <taxon>Actinopterygii</taxon>
        <taxon>Neopterygii</taxon>
        <taxon>Teleostei</taxon>
        <taxon>Neoteleostei</taxon>
        <taxon>Acanthomorphata</taxon>
        <taxon>Eupercaria</taxon>
        <taxon>Perciformes</taxon>
        <taxon>Cottioidei</taxon>
        <taxon>Gasterosteales</taxon>
        <taxon>Gasterosteidae</taxon>
        <taxon>Gasterosteus</taxon>
    </lineage>
</organism>
<reference evidence="4 5" key="1">
    <citation type="journal article" date="2021" name="G3 (Bethesda)">
        <title>Improved contiguity of the threespine stickleback genome using long-read sequencing.</title>
        <authorList>
            <person name="Nath S."/>
            <person name="Shaw D.E."/>
            <person name="White M.A."/>
        </authorList>
    </citation>
    <scope>NUCLEOTIDE SEQUENCE [LARGE SCALE GENOMIC DNA]</scope>
    <source>
        <strain evidence="4 5">Lake Benthic</strain>
    </source>
</reference>
<keyword evidence="5" id="KW-1185">Reference proteome</keyword>
<reference evidence="4" key="2">
    <citation type="submission" date="2025-08" db="UniProtKB">
        <authorList>
            <consortium name="Ensembl"/>
        </authorList>
    </citation>
    <scope>IDENTIFICATION</scope>
</reference>
<evidence type="ECO:0000256" key="3">
    <source>
        <dbReference type="ARBA" id="ARBA00022927"/>
    </source>
</evidence>
<dbReference type="AlphaFoldDB" id="A0AAQ4PFI9"/>
<dbReference type="GO" id="GO:0016192">
    <property type="term" value="P:vesicle-mediated transport"/>
    <property type="evidence" value="ECO:0007669"/>
    <property type="project" value="InterPro"/>
</dbReference>
<sequence>KTIPDYVNCYFTEIMNDVIKKVKKKGEWKALIVDQLSMRMLSSCCKMTDIMTEGITIVEDIMKRREPLPSLEAIYLITPTEKSVHTLIGDFKDPHSAKYKAAHVFFTDSCPDPLFNELTKSRASKTIKTLTEINIAFLPYESQVYSLDNPDAFHSFYSPHKTQLKNPVMERLAEQLATLCATLKEYPAVRYRGEYKDNATLAQLVQDKLDAYKADDPTMGEGPDKARSQLIILDRAFDPVSPVLHELTFQAMGYDLLPIENDVYKYETSGIGDSREKEVLLHEDDDLWVILLFILCISLHSTTMRDLSQMLKKMPQYQKELSKYSTHLQLAEDCMKHYQGTVDKLCRVEQDLAMGTDAEGEKIKDPMRAIVPILLDANVTTYDKIRIILLYIFLKNGITEENLNKLIQHAQIPPEDSEIITNMAHLGVPIVTDVRPSLCVFLFSSSKLLFLSVNRFLLSIISQYKIRSKH</sequence>
<dbReference type="GO" id="GO:0015031">
    <property type="term" value="P:protein transport"/>
    <property type="evidence" value="ECO:0007669"/>
    <property type="project" value="UniProtKB-KW"/>
</dbReference>
<evidence type="ECO:0000313" key="4">
    <source>
        <dbReference type="Ensembl" id="ENSGACP00000037437.1"/>
    </source>
</evidence>
<comment type="similarity">
    <text evidence="1">Belongs to the STXBP/unc-18/SEC1 family.</text>
</comment>
<dbReference type="InterPro" id="IPR027482">
    <property type="entry name" value="Sec1-like_dom2"/>
</dbReference>
<dbReference type="Ensembl" id="ENSGACT00000045028.1">
    <property type="protein sequence ID" value="ENSGACP00000037437.1"/>
    <property type="gene ID" value="ENSGACG00000018087.2"/>
</dbReference>
<dbReference type="Gene3D" id="3.40.50.2060">
    <property type="match status" value="1"/>
</dbReference>
<evidence type="ECO:0000313" key="5">
    <source>
        <dbReference type="Proteomes" id="UP000007635"/>
    </source>
</evidence>
<keyword evidence="3" id="KW-0653">Protein transport</keyword>
<dbReference type="InterPro" id="IPR001619">
    <property type="entry name" value="Sec1-like"/>
</dbReference>
<dbReference type="PANTHER" id="PTHR11679">
    <property type="entry name" value="VESICLE PROTEIN SORTING-ASSOCIATED"/>
    <property type="match status" value="1"/>
</dbReference>
<proteinExistence type="inferred from homology"/>
<dbReference type="Proteomes" id="UP000007635">
    <property type="component" value="Chromosome XIV"/>
</dbReference>
<evidence type="ECO:0000256" key="2">
    <source>
        <dbReference type="ARBA" id="ARBA00022448"/>
    </source>
</evidence>